<feature type="region of interest" description="Disordered" evidence="6">
    <location>
        <begin position="394"/>
        <end position="505"/>
    </location>
</feature>
<keyword evidence="8" id="KW-1185">Reference proteome</keyword>
<evidence type="ECO:0000256" key="6">
    <source>
        <dbReference type="SAM" id="MobiDB-lite"/>
    </source>
</evidence>
<evidence type="ECO:0000256" key="3">
    <source>
        <dbReference type="ARBA" id="ARBA00022664"/>
    </source>
</evidence>
<dbReference type="PANTHER" id="PTHR14152">
    <property type="entry name" value="SQUAMOUS CELL CARCINOMA ANTIGEN RECOGNISED BY CYTOTOXIC T LYMPHOCYTES"/>
    <property type="match status" value="1"/>
</dbReference>
<evidence type="ECO:0000256" key="2">
    <source>
        <dbReference type="ARBA" id="ARBA00006076"/>
    </source>
</evidence>
<evidence type="ECO:0000256" key="5">
    <source>
        <dbReference type="ARBA" id="ARBA00023242"/>
    </source>
</evidence>
<dbReference type="GO" id="GO:0045292">
    <property type="term" value="P:mRNA cis splicing, via spliceosome"/>
    <property type="evidence" value="ECO:0007669"/>
    <property type="project" value="TreeGrafter"/>
</dbReference>
<dbReference type="Pfam" id="PF03343">
    <property type="entry name" value="SART-1"/>
    <property type="match status" value="1"/>
</dbReference>
<gene>
    <name evidence="7" type="ORF">MPSI1_000181</name>
</gene>
<dbReference type="AlphaFoldDB" id="A0AAF0JCN2"/>
<feature type="compositionally biased region" description="Basic and acidic residues" evidence="6">
    <location>
        <begin position="526"/>
        <end position="536"/>
    </location>
</feature>
<feature type="compositionally biased region" description="Polar residues" evidence="6">
    <location>
        <begin position="442"/>
        <end position="451"/>
    </location>
</feature>
<feature type="compositionally biased region" description="Polar residues" evidence="6">
    <location>
        <begin position="459"/>
        <end position="471"/>
    </location>
</feature>
<feature type="region of interest" description="Disordered" evidence="6">
    <location>
        <begin position="628"/>
        <end position="650"/>
    </location>
</feature>
<feature type="region of interest" description="Disordered" evidence="6">
    <location>
        <begin position="520"/>
        <end position="573"/>
    </location>
</feature>
<comment type="subcellular location">
    <subcellularLocation>
        <location evidence="1">Nucleus</location>
    </subcellularLocation>
</comment>
<sequence>MAEFQKESLTLEETNRVRISLGLKPLDDDSAGDSSNLSQQQQDEQSVKNFQTQRDAEAQQRTEEETRQRIAKAQNRRALARKLQGDTLGQRGTQEEDARQWVKAASARARENQANRLQEEKQQTSRPNDEYSSEHLQGLRVAHDLDDLSGNERILTLRDADVLSDAEDELIDASLDRMERDRENQQRAQKPKAYTGLEDEEPGTVLSKYDQITDAAPSSTTGFRLGDLSSADAMAQRANDRDAARAAQDARKAQMISLDYVKNAPVSDYETPDLNFKKSKKKKKRATPRVKIELNEDLDVDSVAATDTKPPVLPSAVPLAENLVDDEELAASLARARRREVKRSIQSITPEMVAKNLAAQQAAEKKQQTVTDAQSSEEGITFDETTEFIRQIAQRPQESHSQHPARAYADESQTTQDAPTPSPTHDASIAPSISEEAMPSASDASNQPLKQTSRHASEDQLQTNGLHTDTPTESEWEEIMADAETHADDLDANQDEQEPASVAGSGIAGALQLLRSQGILEQSSAEQREREKKQLRYDAWMRAQKKAERQGTDTDTRERMNRSREKREAEEALDRFKDYTPDVKLEYHDEFGRTLTQKEAWKRLSHVFHGNAPGHKAQEKRLRRIAEEQRRERMLAGDTSTLSEAFQARSQRTGQAHMVLSVGNHDHAPQDIDLLGKEREAQLAKTQAKPESKRKASEVSSKKVKKQDPSATPPDFRAPPRGPPPGLIASPGPKPVVEEAESSGPAKSPVETQTSSKPAMKPAFAPISSGRPATSNQITEPNSTASTSEAPRERIRIALGKRKAL</sequence>
<dbReference type="Proteomes" id="UP001214628">
    <property type="component" value="Chromosome 1"/>
</dbReference>
<reference evidence="7" key="1">
    <citation type="submission" date="2023-02" db="EMBL/GenBank/DDBJ databases">
        <title>Mating type loci evolution in Malassezia.</title>
        <authorList>
            <person name="Coelho M.A."/>
        </authorList>
    </citation>
    <scope>NUCLEOTIDE SEQUENCE</scope>
    <source>
        <strain evidence="7">CBS 14136</strain>
    </source>
</reference>
<organism evidence="7 8">
    <name type="scientific">Malassezia psittaci</name>
    <dbReference type="NCBI Taxonomy" id="1821823"/>
    <lineage>
        <taxon>Eukaryota</taxon>
        <taxon>Fungi</taxon>
        <taxon>Dikarya</taxon>
        <taxon>Basidiomycota</taxon>
        <taxon>Ustilaginomycotina</taxon>
        <taxon>Malasseziomycetes</taxon>
        <taxon>Malasseziales</taxon>
        <taxon>Malasseziaceae</taxon>
        <taxon>Malassezia</taxon>
    </lineage>
</organism>
<dbReference type="Pfam" id="PF19252">
    <property type="entry name" value="HIND"/>
    <property type="match status" value="1"/>
</dbReference>
<feature type="compositionally biased region" description="Polar residues" evidence="6">
    <location>
        <begin position="32"/>
        <end position="52"/>
    </location>
</feature>
<dbReference type="GO" id="GO:0000481">
    <property type="term" value="P:maturation of 5S rRNA"/>
    <property type="evidence" value="ECO:0007669"/>
    <property type="project" value="TreeGrafter"/>
</dbReference>
<feature type="compositionally biased region" description="Polar residues" evidence="6">
    <location>
        <begin position="411"/>
        <end position="425"/>
    </location>
</feature>
<accession>A0AAF0JCN2</accession>
<feature type="compositionally biased region" description="Basic and acidic residues" evidence="6">
    <location>
        <begin position="54"/>
        <end position="68"/>
    </location>
</feature>
<evidence type="ECO:0000256" key="1">
    <source>
        <dbReference type="ARBA" id="ARBA00004123"/>
    </source>
</evidence>
<feature type="compositionally biased region" description="Acidic residues" evidence="6">
    <location>
        <begin position="472"/>
        <end position="481"/>
    </location>
</feature>
<keyword evidence="5" id="KW-0539">Nucleus</keyword>
<name>A0AAF0JCN2_9BASI</name>
<evidence type="ECO:0000313" key="7">
    <source>
        <dbReference type="EMBL" id="WFD41550.1"/>
    </source>
</evidence>
<dbReference type="PANTHER" id="PTHR14152:SF5">
    <property type="entry name" value="U4_U6.U5 TRI-SNRNP-ASSOCIATED PROTEIN 1"/>
    <property type="match status" value="1"/>
</dbReference>
<dbReference type="InterPro" id="IPR045347">
    <property type="entry name" value="HIND"/>
</dbReference>
<feature type="region of interest" description="Disordered" evidence="6">
    <location>
        <begin position="22"/>
        <end position="135"/>
    </location>
</feature>
<feature type="compositionally biased region" description="Basic and acidic residues" evidence="6">
    <location>
        <begin position="545"/>
        <end position="573"/>
    </location>
</feature>
<evidence type="ECO:0000256" key="4">
    <source>
        <dbReference type="ARBA" id="ARBA00023187"/>
    </source>
</evidence>
<evidence type="ECO:0000313" key="8">
    <source>
        <dbReference type="Proteomes" id="UP001214628"/>
    </source>
</evidence>
<evidence type="ECO:0008006" key="9">
    <source>
        <dbReference type="Google" id="ProtNLM"/>
    </source>
</evidence>
<feature type="compositionally biased region" description="Polar residues" evidence="6">
    <location>
        <begin position="771"/>
        <end position="789"/>
    </location>
</feature>
<keyword evidence="4" id="KW-0508">mRNA splicing</keyword>
<feature type="region of interest" description="Disordered" evidence="6">
    <location>
        <begin position="665"/>
        <end position="805"/>
    </location>
</feature>
<dbReference type="InterPro" id="IPR005011">
    <property type="entry name" value="SNU66/SART1"/>
</dbReference>
<dbReference type="GO" id="GO:0046540">
    <property type="term" value="C:U4/U6 x U5 tri-snRNP complex"/>
    <property type="evidence" value="ECO:0007669"/>
    <property type="project" value="InterPro"/>
</dbReference>
<feature type="compositionally biased region" description="Pro residues" evidence="6">
    <location>
        <begin position="716"/>
        <end position="726"/>
    </location>
</feature>
<protein>
    <recommendedName>
        <fullName evidence="9">SART-1 protein</fullName>
    </recommendedName>
</protein>
<feature type="compositionally biased region" description="Basic and acidic residues" evidence="6">
    <location>
        <begin position="108"/>
        <end position="133"/>
    </location>
</feature>
<feature type="compositionally biased region" description="Polar residues" evidence="6">
    <location>
        <begin position="638"/>
        <end position="650"/>
    </location>
</feature>
<keyword evidence="3" id="KW-0507">mRNA processing</keyword>
<dbReference type="EMBL" id="CP118375">
    <property type="protein sequence ID" value="WFD41550.1"/>
    <property type="molecule type" value="Genomic_DNA"/>
</dbReference>
<proteinExistence type="inferred from homology"/>
<feature type="compositionally biased region" description="Basic and acidic residues" evidence="6">
    <location>
        <begin position="665"/>
        <end position="701"/>
    </location>
</feature>
<comment type="similarity">
    <text evidence="2">Belongs to the SNU66/SART1 family.</text>
</comment>